<dbReference type="EMBL" id="JALJOR010000002">
    <property type="protein sequence ID" value="KAK9824146.1"/>
    <property type="molecule type" value="Genomic_DNA"/>
</dbReference>
<keyword evidence="3 5" id="KW-1133">Transmembrane helix</keyword>
<feature type="transmembrane region" description="Helical" evidence="5">
    <location>
        <begin position="53"/>
        <end position="70"/>
    </location>
</feature>
<dbReference type="PANTHER" id="PTHR12242:SF22">
    <property type="entry name" value="OS02G0130600 PROTEIN"/>
    <property type="match status" value="1"/>
</dbReference>
<dbReference type="AlphaFoldDB" id="A0AAW1QRN4"/>
<dbReference type="PANTHER" id="PTHR12242">
    <property type="entry name" value="OS02G0130600 PROTEIN-RELATED"/>
    <property type="match status" value="1"/>
</dbReference>
<gene>
    <name evidence="6" type="ORF">WJX72_008099</name>
</gene>
<keyword evidence="4 5" id="KW-0472">Membrane</keyword>
<feature type="transmembrane region" description="Helical" evidence="5">
    <location>
        <begin position="231"/>
        <end position="251"/>
    </location>
</feature>
<keyword evidence="7" id="KW-1185">Reference proteome</keyword>
<dbReference type="GO" id="GO:0012505">
    <property type="term" value="C:endomembrane system"/>
    <property type="evidence" value="ECO:0007669"/>
    <property type="project" value="UniProtKB-SubCell"/>
</dbReference>
<reference evidence="6 7" key="1">
    <citation type="journal article" date="2024" name="Nat. Commun.">
        <title>Phylogenomics reveals the evolutionary origins of lichenization in chlorophyte algae.</title>
        <authorList>
            <person name="Puginier C."/>
            <person name="Libourel C."/>
            <person name="Otte J."/>
            <person name="Skaloud P."/>
            <person name="Haon M."/>
            <person name="Grisel S."/>
            <person name="Petersen M."/>
            <person name="Berrin J.G."/>
            <person name="Delaux P.M."/>
            <person name="Dal Grande F."/>
            <person name="Keller J."/>
        </authorList>
    </citation>
    <scope>NUCLEOTIDE SEQUENCE [LARGE SCALE GENOMIC DNA]</scope>
    <source>
        <strain evidence="6 7">SAG 2043</strain>
    </source>
</reference>
<evidence type="ECO:0000256" key="2">
    <source>
        <dbReference type="ARBA" id="ARBA00022692"/>
    </source>
</evidence>
<dbReference type="InterPro" id="IPR006838">
    <property type="entry name" value="ADTRP_AIG1"/>
</dbReference>
<accession>A0AAW1QRN4</accession>
<sequence length="275" mass="31039">MAAALLRAPIPVLLAGFLQSAYLLRKKPWSKDVRGAWAVRGIDVTRPTTGSTLLLFAYRATAALFILVVGVSELQDRGMDAFKYYTVWNWWLLGAYFTLAAAASFSALQRERPNPERRVSRLEHAVVVLFHVNLTTVVVVDVLTWTVLWPIMRSHPDPTLVAAFRDIMFSFTSCSQHGINGLLMLAELLLNNITFMPYMMGYVSLWSSAYSVWTMYYYLTTSHWLYPFLDAMQSWSPAAYLGMFILHWAFFGSKAEVAGRLVIQLSTKQDPGSGT</sequence>
<proteinExistence type="predicted"/>
<feature type="transmembrane region" description="Helical" evidence="5">
    <location>
        <begin position="6"/>
        <end position="24"/>
    </location>
</feature>
<dbReference type="Proteomes" id="UP001489004">
    <property type="component" value="Unassembled WGS sequence"/>
</dbReference>
<evidence type="ECO:0000256" key="4">
    <source>
        <dbReference type="ARBA" id="ARBA00023136"/>
    </source>
</evidence>
<organism evidence="6 7">
    <name type="scientific">[Myrmecia] bisecta</name>
    <dbReference type="NCBI Taxonomy" id="41462"/>
    <lineage>
        <taxon>Eukaryota</taxon>
        <taxon>Viridiplantae</taxon>
        <taxon>Chlorophyta</taxon>
        <taxon>core chlorophytes</taxon>
        <taxon>Trebouxiophyceae</taxon>
        <taxon>Trebouxiales</taxon>
        <taxon>Trebouxiaceae</taxon>
        <taxon>Myrmecia</taxon>
    </lineage>
</organism>
<dbReference type="Pfam" id="PF04750">
    <property type="entry name" value="Far-17a_AIG1"/>
    <property type="match status" value="1"/>
</dbReference>
<feature type="transmembrane region" description="Helical" evidence="5">
    <location>
        <begin position="202"/>
        <end position="219"/>
    </location>
</feature>
<evidence type="ECO:0000313" key="7">
    <source>
        <dbReference type="Proteomes" id="UP001489004"/>
    </source>
</evidence>
<evidence type="ECO:0000256" key="5">
    <source>
        <dbReference type="SAM" id="Phobius"/>
    </source>
</evidence>
<protein>
    <submittedName>
        <fullName evidence="6">Uncharacterized protein</fullName>
    </submittedName>
</protein>
<name>A0AAW1QRN4_9CHLO</name>
<dbReference type="GO" id="GO:0016020">
    <property type="term" value="C:membrane"/>
    <property type="evidence" value="ECO:0007669"/>
    <property type="project" value="InterPro"/>
</dbReference>
<feature type="transmembrane region" description="Helical" evidence="5">
    <location>
        <begin position="128"/>
        <end position="148"/>
    </location>
</feature>
<feature type="transmembrane region" description="Helical" evidence="5">
    <location>
        <begin position="168"/>
        <end position="190"/>
    </location>
</feature>
<evidence type="ECO:0000256" key="1">
    <source>
        <dbReference type="ARBA" id="ARBA00004127"/>
    </source>
</evidence>
<keyword evidence="2 5" id="KW-0812">Transmembrane</keyword>
<comment type="subcellular location">
    <subcellularLocation>
        <location evidence="1">Endomembrane system</location>
        <topology evidence="1">Multi-pass membrane protein</topology>
    </subcellularLocation>
</comment>
<comment type="caution">
    <text evidence="6">The sequence shown here is derived from an EMBL/GenBank/DDBJ whole genome shotgun (WGS) entry which is preliminary data.</text>
</comment>
<evidence type="ECO:0000313" key="6">
    <source>
        <dbReference type="EMBL" id="KAK9824146.1"/>
    </source>
</evidence>
<evidence type="ECO:0000256" key="3">
    <source>
        <dbReference type="ARBA" id="ARBA00022989"/>
    </source>
</evidence>
<feature type="transmembrane region" description="Helical" evidence="5">
    <location>
        <begin position="90"/>
        <end position="108"/>
    </location>
</feature>